<name>A0A8H6TE54_MYCCL</name>
<dbReference type="EMBL" id="JACAZE010000005">
    <property type="protein sequence ID" value="KAF7317180.1"/>
    <property type="molecule type" value="Genomic_DNA"/>
</dbReference>
<evidence type="ECO:0000256" key="3">
    <source>
        <dbReference type="ARBA" id="ARBA00023054"/>
    </source>
</evidence>
<proteinExistence type="inferred from homology"/>
<dbReference type="Gene3D" id="3.40.50.300">
    <property type="entry name" value="P-loop containing nucleotide triphosphate hydrolases"/>
    <property type="match status" value="2"/>
</dbReference>
<evidence type="ECO:0000256" key="2">
    <source>
        <dbReference type="ARBA" id="ARBA00018687"/>
    </source>
</evidence>
<reference evidence="7" key="1">
    <citation type="submission" date="2020-05" db="EMBL/GenBank/DDBJ databases">
        <title>Mycena genomes resolve the evolution of fungal bioluminescence.</title>
        <authorList>
            <person name="Tsai I.J."/>
        </authorList>
    </citation>
    <scope>NUCLEOTIDE SEQUENCE</scope>
    <source>
        <strain evidence="7">110903Hualien_Pintung</strain>
    </source>
</reference>
<feature type="region of interest" description="Disordered" evidence="5">
    <location>
        <begin position="1"/>
        <end position="90"/>
    </location>
</feature>
<sequence>MVRRGDSTDDEPSPGQSQSSAGPSQHASTSRVKAERGSPRGAKRARVNEAGDDAVHDNGQQDEEEEDDDQQQEEQGDEEAPTRVMAKTLPRDVDGYIPGSIKRIKLHNFVTYDDVEFHPGPHLNMILGPNGTGKSSIACAICLGLNWSPAILGRAADLPSFVKLGADTGFIEIELKGKKGEDNLVIRRNINAKSKASNFTISGTSATGAEVTARVSALNVQVGNLCSFLPQDKVSSFAAMSPVALLRETENAAGDDRLGQWHDALIEDGKKLKAVSEGVAKDTAQMNQLQERNNQIEREVQRYKERKEIELRIHILRILLPVERYRESRIKWMELKAKKQVYYQRAMRLKDKNQPAHDYLDALEKEYQSLNEQRDKFKRAVHSGVEKLKTAKKQAAEKETDCEKHTNALDNVKKTEENRLKQIKNAEKQIESIENEMGKDVKPHTQEEENDLRDQMRAIRTAFQQTSFDDDERAWQRRRQDNEEKKRKAKRNEDMAKENLRGLNSLAGRKLENFARWDPAGGEAVRWLRNNKQLFRMEVFEPPALSVSVSDPSFAHAVESCFGGAAMRMFVCQCQEDYNTLNKSLNDNPTFTQNGRRRIPTWYRPGAERGDVPGPPVPHEQLAALGFEGYALDYIECPDGLRWYLQKDLNLQRIPITRRSISPNDIPRVTDALLRGAGGGVNFVEGQNQHQALRSRYGQREVMNSTTGIRQARNFAGNLQVDQTQKQNLEQQIKASQQELVLAEEEDDELAQIRKGLDARQKEHNEELRELNNQLDEIKRAMQKRLGLEQRLKRNQELLAKAQKQGNAVEAAAKIRRALFKAASERKTLLAKYLAIAKDVVEAQKKAALAGLEFLQVGANKTAFKELLDVKDAKYLAALNEFNEIDEEVKRVRQLAVQLQSESQAALDNISDQIRPTYLDVEAARVAYAQAVKDAGDDADDVPEPEVMPEIVTRLTSDALEAELDVQTEKLEMNMHTNPGVVEQYERRKHEIEGLQTTIEAKERDVKKLERNIKRARDNWEPKLRELVASIGKKFSAAFDRIGCAGEIRIREDEAYELWAIDILVKFRDTEKLQLLTAHRQSGGERSLTTILYLMSLTEQARAPFSLVDEINQGMDQRAERMVHNSMVEVTCKEDAAQYFLITPKLLSDLDYHDRMKTLCVLNGEWLPEEQTSGNLMSMIDAYAAKNGL</sequence>
<accession>A0A8H6TE54</accession>
<feature type="compositionally biased region" description="Basic and acidic residues" evidence="5">
    <location>
        <begin position="46"/>
        <end position="56"/>
    </location>
</feature>
<dbReference type="GO" id="GO:0003697">
    <property type="term" value="F:single-stranded DNA binding"/>
    <property type="evidence" value="ECO:0007669"/>
    <property type="project" value="TreeGrafter"/>
</dbReference>
<feature type="region of interest" description="Disordered" evidence="5">
    <location>
        <begin position="463"/>
        <end position="497"/>
    </location>
</feature>
<evidence type="ECO:0000313" key="8">
    <source>
        <dbReference type="Proteomes" id="UP000613580"/>
    </source>
</evidence>
<feature type="coiled-coil region" evidence="4">
    <location>
        <begin position="279"/>
        <end position="313"/>
    </location>
</feature>
<feature type="coiled-coil region" evidence="4">
    <location>
        <begin position="985"/>
        <end position="1019"/>
    </location>
</feature>
<evidence type="ECO:0000256" key="5">
    <source>
        <dbReference type="SAM" id="MobiDB-lite"/>
    </source>
</evidence>
<dbReference type="AlphaFoldDB" id="A0A8H6TE54"/>
<feature type="compositionally biased region" description="Basic and acidic residues" evidence="5">
    <location>
        <begin position="473"/>
        <end position="497"/>
    </location>
</feature>
<evidence type="ECO:0000259" key="6">
    <source>
        <dbReference type="Pfam" id="PF02463"/>
    </source>
</evidence>
<dbReference type="PANTHER" id="PTHR45916:SF1">
    <property type="entry name" value="STRUCTURAL MAINTENANCE OF CHROMOSOMES PROTEIN 5"/>
    <property type="match status" value="1"/>
</dbReference>
<dbReference type="GO" id="GO:0005634">
    <property type="term" value="C:nucleus"/>
    <property type="evidence" value="ECO:0007669"/>
    <property type="project" value="TreeGrafter"/>
</dbReference>
<evidence type="ECO:0000256" key="4">
    <source>
        <dbReference type="SAM" id="Coils"/>
    </source>
</evidence>
<feature type="coiled-coil region" evidence="4">
    <location>
        <begin position="719"/>
        <end position="805"/>
    </location>
</feature>
<organism evidence="7 8">
    <name type="scientific">Mycena chlorophos</name>
    <name type="common">Agaric fungus</name>
    <name type="synonym">Agaricus chlorophos</name>
    <dbReference type="NCBI Taxonomy" id="658473"/>
    <lineage>
        <taxon>Eukaryota</taxon>
        <taxon>Fungi</taxon>
        <taxon>Dikarya</taxon>
        <taxon>Basidiomycota</taxon>
        <taxon>Agaricomycotina</taxon>
        <taxon>Agaricomycetes</taxon>
        <taxon>Agaricomycetidae</taxon>
        <taxon>Agaricales</taxon>
        <taxon>Marasmiineae</taxon>
        <taxon>Mycenaceae</taxon>
        <taxon>Mycena</taxon>
    </lineage>
</organism>
<dbReference type="GO" id="GO:0030915">
    <property type="term" value="C:Smc5-Smc6 complex"/>
    <property type="evidence" value="ECO:0007669"/>
    <property type="project" value="TreeGrafter"/>
</dbReference>
<feature type="coiled-coil region" evidence="4">
    <location>
        <begin position="360"/>
        <end position="436"/>
    </location>
</feature>
<evidence type="ECO:0000313" key="7">
    <source>
        <dbReference type="EMBL" id="KAF7317180.1"/>
    </source>
</evidence>
<keyword evidence="3 4" id="KW-0175">Coiled coil</keyword>
<feature type="compositionally biased region" description="Low complexity" evidence="5">
    <location>
        <begin position="13"/>
        <end position="28"/>
    </location>
</feature>
<gene>
    <name evidence="7" type="ORF">HMN09_00452900</name>
</gene>
<dbReference type="Proteomes" id="UP000613580">
    <property type="component" value="Unassembled WGS sequence"/>
</dbReference>
<dbReference type="GO" id="GO:0016887">
    <property type="term" value="F:ATP hydrolysis activity"/>
    <property type="evidence" value="ECO:0007669"/>
    <property type="project" value="InterPro"/>
</dbReference>
<dbReference type="InterPro" id="IPR003395">
    <property type="entry name" value="RecF/RecN/SMC_N"/>
</dbReference>
<dbReference type="SUPFAM" id="SSF52540">
    <property type="entry name" value="P-loop containing nucleoside triphosphate hydrolases"/>
    <property type="match status" value="1"/>
</dbReference>
<dbReference type="Pfam" id="PF02463">
    <property type="entry name" value="SMC_N"/>
    <property type="match status" value="1"/>
</dbReference>
<dbReference type="OrthoDB" id="10254973at2759"/>
<dbReference type="GO" id="GO:0000724">
    <property type="term" value="P:double-strand break repair via homologous recombination"/>
    <property type="evidence" value="ECO:0007669"/>
    <property type="project" value="TreeGrafter"/>
</dbReference>
<protein>
    <recommendedName>
        <fullName evidence="2">Structural maintenance of chromosomes protein 5</fullName>
    </recommendedName>
</protein>
<dbReference type="PANTHER" id="PTHR45916">
    <property type="entry name" value="STRUCTURAL MAINTENANCE OF CHROMOSOMES PROTEIN 5"/>
    <property type="match status" value="1"/>
</dbReference>
<dbReference type="InterPro" id="IPR027417">
    <property type="entry name" value="P-loop_NTPase"/>
</dbReference>
<keyword evidence="8" id="KW-1185">Reference proteome</keyword>
<evidence type="ECO:0000256" key="1">
    <source>
        <dbReference type="ARBA" id="ARBA00010171"/>
    </source>
</evidence>
<feature type="domain" description="RecF/RecN/SMC N-terminal" evidence="6">
    <location>
        <begin position="101"/>
        <end position="1143"/>
    </location>
</feature>
<feature type="compositionally biased region" description="Acidic residues" evidence="5">
    <location>
        <begin position="60"/>
        <end position="79"/>
    </location>
</feature>
<comment type="caution">
    <text evidence="7">The sequence shown here is derived from an EMBL/GenBank/DDBJ whole genome shotgun (WGS) entry which is preliminary data.</text>
</comment>
<comment type="similarity">
    <text evidence="1">Belongs to the SMC family. SMC5 subfamily.</text>
</comment>